<dbReference type="AlphaFoldDB" id="A0A2Z7BTQ1"/>
<reference evidence="1 2" key="1">
    <citation type="journal article" date="2015" name="Proc. Natl. Acad. Sci. U.S.A.">
        <title>The resurrection genome of Boea hygrometrica: A blueprint for survival of dehydration.</title>
        <authorList>
            <person name="Xiao L."/>
            <person name="Yang G."/>
            <person name="Zhang L."/>
            <person name="Yang X."/>
            <person name="Zhao S."/>
            <person name="Ji Z."/>
            <person name="Zhou Q."/>
            <person name="Hu M."/>
            <person name="Wang Y."/>
            <person name="Chen M."/>
            <person name="Xu Y."/>
            <person name="Jin H."/>
            <person name="Xiao X."/>
            <person name="Hu G."/>
            <person name="Bao F."/>
            <person name="Hu Y."/>
            <person name="Wan P."/>
            <person name="Li L."/>
            <person name="Deng X."/>
            <person name="Kuang T."/>
            <person name="Xiang C."/>
            <person name="Zhu J.K."/>
            <person name="Oliver M.J."/>
            <person name="He Y."/>
        </authorList>
    </citation>
    <scope>NUCLEOTIDE SEQUENCE [LARGE SCALE GENOMIC DNA]</scope>
    <source>
        <strain evidence="2">cv. XS01</strain>
    </source>
</reference>
<evidence type="ECO:0000313" key="2">
    <source>
        <dbReference type="Proteomes" id="UP000250235"/>
    </source>
</evidence>
<proteinExistence type="predicted"/>
<accession>A0A2Z7BTQ1</accession>
<dbReference type="Proteomes" id="UP000250235">
    <property type="component" value="Unassembled WGS sequence"/>
</dbReference>
<organism evidence="1 2">
    <name type="scientific">Dorcoceras hygrometricum</name>
    <dbReference type="NCBI Taxonomy" id="472368"/>
    <lineage>
        <taxon>Eukaryota</taxon>
        <taxon>Viridiplantae</taxon>
        <taxon>Streptophyta</taxon>
        <taxon>Embryophyta</taxon>
        <taxon>Tracheophyta</taxon>
        <taxon>Spermatophyta</taxon>
        <taxon>Magnoliopsida</taxon>
        <taxon>eudicotyledons</taxon>
        <taxon>Gunneridae</taxon>
        <taxon>Pentapetalae</taxon>
        <taxon>asterids</taxon>
        <taxon>lamiids</taxon>
        <taxon>Lamiales</taxon>
        <taxon>Gesneriaceae</taxon>
        <taxon>Didymocarpoideae</taxon>
        <taxon>Trichosporeae</taxon>
        <taxon>Loxocarpinae</taxon>
        <taxon>Dorcoceras</taxon>
    </lineage>
</organism>
<sequence length="90" mass="10271">MALHWVNFDEDKPVSNRDRMMIRLLEAELKQTRDQYRHFLAQAGLSIVFLNTHSVEKLLMSAQLKWFGEGSGSNEVGRASGSMLYRGALD</sequence>
<evidence type="ECO:0000313" key="1">
    <source>
        <dbReference type="EMBL" id="KZV37774.1"/>
    </source>
</evidence>
<protein>
    <submittedName>
        <fullName evidence="1">Uncharacterized protein</fullName>
    </submittedName>
</protein>
<name>A0A2Z7BTQ1_9LAMI</name>
<gene>
    <name evidence="1" type="ORF">F511_31542</name>
</gene>
<keyword evidence="2" id="KW-1185">Reference proteome</keyword>
<dbReference type="EMBL" id="KV002492">
    <property type="protein sequence ID" value="KZV37774.1"/>
    <property type="molecule type" value="Genomic_DNA"/>
</dbReference>